<comment type="caution">
    <text evidence="1">The sequence shown here is derived from an EMBL/GenBank/DDBJ whole genome shotgun (WGS) entry which is preliminary data.</text>
</comment>
<protein>
    <submittedName>
        <fullName evidence="1">Uncharacterized protein</fullName>
    </submittedName>
</protein>
<accession>B3CG86</accession>
<dbReference type="AlphaFoldDB" id="B3CG86"/>
<reference evidence="1 2" key="2">
    <citation type="submission" date="2008-04" db="EMBL/GenBank/DDBJ databases">
        <authorList>
            <person name="Fulton L."/>
            <person name="Clifton S."/>
            <person name="Fulton B."/>
            <person name="Xu J."/>
            <person name="Minx P."/>
            <person name="Pepin K.H."/>
            <person name="Johnson M."/>
            <person name="Thiruvilangam P."/>
            <person name="Bhonagiri V."/>
            <person name="Nash W.E."/>
            <person name="Mardis E.R."/>
            <person name="Wilson R.K."/>
        </authorList>
    </citation>
    <scope>NUCLEOTIDE SEQUENCE [LARGE SCALE GENOMIC DNA]</scope>
    <source>
        <strain evidence="1 2">DSM 17393</strain>
    </source>
</reference>
<evidence type="ECO:0000313" key="1">
    <source>
        <dbReference type="EMBL" id="EDV03664.1"/>
    </source>
</evidence>
<organism evidence="1 2">
    <name type="scientific">Bacteroides intestinalis DSM 17393</name>
    <dbReference type="NCBI Taxonomy" id="471870"/>
    <lineage>
        <taxon>Bacteria</taxon>
        <taxon>Pseudomonadati</taxon>
        <taxon>Bacteroidota</taxon>
        <taxon>Bacteroidia</taxon>
        <taxon>Bacteroidales</taxon>
        <taxon>Bacteroidaceae</taxon>
        <taxon>Bacteroides</taxon>
    </lineage>
</organism>
<sequence>MSSGLLEYKDSFYLETTNKYSVKNKKNGEIKSPKLNEILSECHNFGLV</sequence>
<dbReference type="STRING" id="471870.BACINT_02790"/>
<reference evidence="1 2" key="1">
    <citation type="submission" date="2008-04" db="EMBL/GenBank/DDBJ databases">
        <title>Draft genome sequence of Bacteroides intestinalis (DSM 17393).</title>
        <authorList>
            <person name="Sudarsanam P."/>
            <person name="Ley R."/>
            <person name="Guruge J."/>
            <person name="Turnbaugh P.J."/>
            <person name="Mahowald M."/>
            <person name="Liep D."/>
            <person name="Gordon J."/>
        </authorList>
    </citation>
    <scope>NUCLEOTIDE SEQUENCE [LARGE SCALE GENOMIC DNA]</scope>
    <source>
        <strain evidence="1 2">DSM 17393</strain>
    </source>
</reference>
<proteinExistence type="predicted"/>
<dbReference type="Proteomes" id="UP000004596">
    <property type="component" value="Unassembled WGS sequence"/>
</dbReference>
<dbReference type="EMBL" id="ABJL02000008">
    <property type="protein sequence ID" value="EDV03664.1"/>
    <property type="molecule type" value="Genomic_DNA"/>
</dbReference>
<gene>
    <name evidence="1" type="ORF">BACINT_02790</name>
</gene>
<evidence type="ECO:0000313" key="2">
    <source>
        <dbReference type="Proteomes" id="UP000004596"/>
    </source>
</evidence>
<name>B3CG86_9BACE</name>